<protein>
    <submittedName>
        <fullName evidence="2">FAD-NAD(P)-binding protein</fullName>
    </submittedName>
</protein>
<reference evidence="2 3" key="1">
    <citation type="submission" date="2019-06" db="EMBL/GenBank/DDBJ databases">
        <title>Sequencing the genomes of 1000 actinobacteria strains.</title>
        <authorList>
            <person name="Klenk H.-P."/>
        </authorList>
    </citation>
    <scope>NUCLEOTIDE SEQUENCE [LARGE SCALE GENOMIC DNA]</scope>
    <source>
        <strain evidence="2 3">DSM 44826</strain>
    </source>
</reference>
<dbReference type="PANTHER" id="PTHR40254">
    <property type="entry name" value="BLR0577 PROTEIN"/>
    <property type="match status" value="1"/>
</dbReference>
<gene>
    <name evidence="2" type="ORF">FHX73_113095</name>
</gene>
<evidence type="ECO:0000313" key="2">
    <source>
        <dbReference type="EMBL" id="TWF99252.1"/>
    </source>
</evidence>
<dbReference type="SUPFAM" id="SSF51905">
    <property type="entry name" value="FAD/NAD(P)-binding domain"/>
    <property type="match status" value="1"/>
</dbReference>
<dbReference type="Pfam" id="PF13454">
    <property type="entry name" value="NAD_binding_9"/>
    <property type="match status" value="1"/>
</dbReference>
<proteinExistence type="predicted"/>
<dbReference type="InterPro" id="IPR052189">
    <property type="entry name" value="L-asp_N-monooxygenase_NS-form"/>
</dbReference>
<sequence>MPESRQEICIVGAGPRGLAVLERICAAAPTGGPERTTVHLVDPRPPGGAVWRTDQSTQLLMNTVAAQVTVFTDESVTATGPIVPGPSLYEWAKTIVLGDQPTEHPHWVRSEAARLTADSYPSRAFYGHYLGWVHDHLVRTAPATVTVRRHRDTAVELTDQPDGRQRLRLADGTELTDLDAVVLAQGHLPLALGSTERRLADYAAVNGLGYLPPGNPADADLSIARPGRPVALRGLGLNFFDHLALLTTGRGGAFEEFDGRLVYRPCGDEPVIHAGSRRGVPFHARGDNQKGVSGRHLPLFLTPERIAELTLRHSAHGDLEFTRDLWPLVDREVRGVYYAALLAARDGLAAREAFLAEYVPLAADPAALAGLLDRHGVAEADHWSWEAIQRPWGDLEFAQPADFRHWLLGHLHRDIREAARGNALGPLKAALDVLRDLRNELRLVVDHAGLTGRSYRDELQRWYSPLNGFLSIGPPRRRIEELTALIEAGVLHPIGPGMTVTEAGDGDGFLVSSSLVPDSEVRVEALIEARLPEPDLRHTTDPLLTRLRETGQCRPYLIPDPDGAGYQTGGLAVTRSPYRLVDALGEVHPRRFAFGVPTEAVHWVTAAGVRPGVNSVILCDADAIAQAVLAIRPAELHQPA</sequence>
<feature type="domain" description="FAD-dependent urate hydroxylase HpyO/Asp monooxygenase CreE-like FAD/NAD(P)-binding" evidence="1">
    <location>
        <begin position="10"/>
        <end position="187"/>
    </location>
</feature>
<comment type="caution">
    <text evidence="2">The sequence shown here is derived from an EMBL/GenBank/DDBJ whole genome shotgun (WGS) entry which is preliminary data.</text>
</comment>
<dbReference type="PANTHER" id="PTHR40254:SF1">
    <property type="entry name" value="BLR0577 PROTEIN"/>
    <property type="match status" value="1"/>
</dbReference>
<dbReference type="AlphaFoldDB" id="A0A561UIQ4"/>
<dbReference type="InterPro" id="IPR038732">
    <property type="entry name" value="HpyO/CreE_NAD-binding"/>
</dbReference>
<accession>A0A561UIQ4</accession>
<evidence type="ECO:0000259" key="1">
    <source>
        <dbReference type="Pfam" id="PF13454"/>
    </source>
</evidence>
<keyword evidence="3" id="KW-1185">Reference proteome</keyword>
<dbReference type="EMBL" id="VIWT01000001">
    <property type="protein sequence ID" value="TWF99252.1"/>
    <property type="molecule type" value="Genomic_DNA"/>
</dbReference>
<dbReference type="InterPro" id="IPR036188">
    <property type="entry name" value="FAD/NAD-bd_sf"/>
</dbReference>
<evidence type="ECO:0000313" key="3">
    <source>
        <dbReference type="Proteomes" id="UP000317940"/>
    </source>
</evidence>
<dbReference type="Proteomes" id="UP000317940">
    <property type="component" value="Unassembled WGS sequence"/>
</dbReference>
<dbReference type="OrthoDB" id="3653265at2"/>
<dbReference type="RefSeq" id="WP_145905549.1">
    <property type="nucleotide sequence ID" value="NZ_BAAAMZ010000015.1"/>
</dbReference>
<organism evidence="2 3">
    <name type="scientific">Kitasatospora viridis</name>
    <dbReference type="NCBI Taxonomy" id="281105"/>
    <lineage>
        <taxon>Bacteria</taxon>
        <taxon>Bacillati</taxon>
        <taxon>Actinomycetota</taxon>
        <taxon>Actinomycetes</taxon>
        <taxon>Kitasatosporales</taxon>
        <taxon>Streptomycetaceae</taxon>
        <taxon>Kitasatospora</taxon>
    </lineage>
</organism>
<name>A0A561UIQ4_9ACTN</name>